<protein>
    <submittedName>
        <fullName evidence="1">CenpB-DNA-bind-domain-containing protein</fullName>
    </submittedName>
</protein>
<sequence length="280" mass="30354">LNVPENPEIRVAKHRPSKFPEIESELLKWLMDSLDSKILLTDSVIRAKAKEVSKNMQIPDDKFKASSGWVENFKQRHGIKRGVWHGEGRNVKMARALGYGPGYEPPPQDDEPRPTIADFIFKHNLYDLNVAITPLPILMQRTYPESEDEDDIVETDGNAQAGPSGASAGPQSPLHGQGSSGMHSPVHAGPPPSHAPADQQAAAGDTSMSSLSTTLSTAVQPTPAEDLGMPTAAEAEEAMSTVLRFVDAQSVGFVTQDEQHALRRVKHAIVQLGSGVPYDR</sequence>
<name>A0ACB8SZZ6_9AGAM</name>
<comment type="caution">
    <text evidence="1">The sequence shown here is derived from an EMBL/GenBank/DDBJ whole genome shotgun (WGS) entry which is preliminary data.</text>
</comment>
<evidence type="ECO:0000313" key="2">
    <source>
        <dbReference type="Proteomes" id="UP000814140"/>
    </source>
</evidence>
<keyword evidence="2" id="KW-1185">Reference proteome</keyword>
<gene>
    <name evidence="1" type="ORF">BV25DRAFT_1770262</name>
</gene>
<evidence type="ECO:0000313" key="1">
    <source>
        <dbReference type="EMBL" id="KAI0061485.1"/>
    </source>
</evidence>
<accession>A0ACB8SZZ6</accession>
<dbReference type="EMBL" id="MU277212">
    <property type="protein sequence ID" value="KAI0061485.1"/>
    <property type="molecule type" value="Genomic_DNA"/>
</dbReference>
<proteinExistence type="predicted"/>
<feature type="non-terminal residue" evidence="1">
    <location>
        <position position="1"/>
    </location>
</feature>
<organism evidence="1 2">
    <name type="scientific">Artomyces pyxidatus</name>
    <dbReference type="NCBI Taxonomy" id="48021"/>
    <lineage>
        <taxon>Eukaryota</taxon>
        <taxon>Fungi</taxon>
        <taxon>Dikarya</taxon>
        <taxon>Basidiomycota</taxon>
        <taxon>Agaricomycotina</taxon>
        <taxon>Agaricomycetes</taxon>
        <taxon>Russulales</taxon>
        <taxon>Auriscalpiaceae</taxon>
        <taxon>Artomyces</taxon>
    </lineage>
</organism>
<feature type="non-terminal residue" evidence="1">
    <location>
        <position position="280"/>
    </location>
</feature>
<reference evidence="1" key="2">
    <citation type="journal article" date="2022" name="New Phytol.">
        <title>Evolutionary transition to the ectomycorrhizal habit in the genomes of a hyperdiverse lineage of mushroom-forming fungi.</title>
        <authorList>
            <person name="Looney B."/>
            <person name="Miyauchi S."/>
            <person name="Morin E."/>
            <person name="Drula E."/>
            <person name="Courty P.E."/>
            <person name="Kohler A."/>
            <person name="Kuo A."/>
            <person name="LaButti K."/>
            <person name="Pangilinan J."/>
            <person name="Lipzen A."/>
            <person name="Riley R."/>
            <person name="Andreopoulos W."/>
            <person name="He G."/>
            <person name="Johnson J."/>
            <person name="Nolan M."/>
            <person name="Tritt A."/>
            <person name="Barry K.W."/>
            <person name="Grigoriev I.V."/>
            <person name="Nagy L.G."/>
            <person name="Hibbett D."/>
            <person name="Henrissat B."/>
            <person name="Matheny P.B."/>
            <person name="Labbe J."/>
            <person name="Martin F.M."/>
        </authorList>
    </citation>
    <scope>NUCLEOTIDE SEQUENCE</scope>
    <source>
        <strain evidence="1">HHB10654</strain>
    </source>
</reference>
<dbReference type="Proteomes" id="UP000814140">
    <property type="component" value="Unassembled WGS sequence"/>
</dbReference>
<reference evidence="1" key="1">
    <citation type="submission" date="2021-03" db="EMBL/GenBank/DDBJ databases">
        <authorList>
            <consortium name="DOE Joint Genome Institute"/>
            <person name="Ahrendt S."/>
            <person name="Looney B.P."/>
            <person name="Miyauchi S."/>
            <person name="Morin E."/>
            <person name="Drula E."/>
            <person name="Courty P.E."/>
            <person name="Chicoki N."/>
            <person name="Fauchery L."/>
            <person name="Kohler A."/>
            <person name="Kuo A."/>
            <person name="Labutti K."/>
            <person name="Pangilinan J."/>
            <person name="Lipzen A."/>
            <person name="Riley R."/>
            <person name="Andreopoulos W."/>
            <person name="He G."/>
            <person name="Johnson J."/>
            <person name="Barry K.W."/>
            <person name="Grigoriev I.V."/>
            <person name="Nagy L."/>
            <person name="Hibbett D."/>
            <person name="Henrissat B."/>
            <person name="Matheny P.B."/>
            <person name="Labbe J."/>
            <person name="Martin F."/>
        </authorList>
    </citation>
    <scope>NUCLEOTIDE SEQUENCE</scope>
    <source>
        <strain evidence="1">HHB10654</strain>
    </source>
</reference>